<evidence type="ECO:0000313" key="8">
    <source>
        <dbReference type="EMBL" id="QCI27345.1"/>
    </source>
</evidence>
<dbReference type="GO" id="GO:0022857">
    <property type="term" value="F:transmembrane transporter activity"/>
    <property type="evidence" value="ECO:0007669"/>
    <property type="project" value="InterPro"/>
</dbReference>
<feature type="transmembrane region" description="Helical" evidence="6">
    <location>
        <begin position="360"/>
        <end position="381"/>
    </location>
</feature>
<sequence>MKNKNTIGLTIISFLSYYLTGAMIVVTGIVIRSTAKYFQLSISEMSNTFTFLNAGILFSIFLNSWITKIISLKKQIILGFILIIIAIMGFIKSHSLIIFCINMFLMGMVGGITMSIGTFLITNIYYGKERVSKLLITDSFFSMSGIIFPIIASFLLKNKILWYWIYIIIGIIYLIIFLITLNVDFPKIETNTKNTKIKNKNTNYISIFLLCCSALLYILGQLGFISWIPEYARQNIGMNIQSSSNLVSIFWLSYMIGMWFFSYILKFIDLQIGLTLLSGISTFFMYIFIQNHKIILFNIIIILLGFFSSAIYTMIITLTSLQTKYPSQKFINLILIFGTIGTLLTFIITGPIVYTIGIRGALIISNILYGIVFLMCILLGFTSQHKKYY</sequence>
<dbReference type="PROSITE" id="PS50850">
    <property type="entry name" value="MFS"/>
    <property type="match status" value="1"/>
</dbReference>
<dbReference type="SUPFAM" id="SSF103473">
    <property type="entry name" value="MFS general substrate transporter"/>
    <property type="match status" value="1"/>
</dbReference>
<keyword evidence="3 6" id="KW-0812">Transmembrane</keyword>
<evidence type="ECO:0000256" key="2">
    <source>
        <dbReference type="ARBA" id="ARBA00022475"/>
    </source>
</evidence>
<evidence type="ECO:0000256" key="3">
    <source>
        <dbReference type="ARBA" id="ARBA00022692"/>
    </source>
</evidence>
<dbReference type="EMBL" id="CP032996">
    <property type="protein sequence ID" value="QCI27345.1"/>
    <property type="molecule type" value="Genomic_DNA"/>
</dbReference>
<dbReference type="RefSeq" id="WP_158349628.1">
    <property type="nucleotide sequence ID" value="NZ_CP032996.1"/>
</dbReference>
<dbReference type="Proteomes" id="UP000298603">
    <property type="component" value="Chromosome"/>
</dbReference>
<evidence type="ECO:0000259" key="7">
    <source>
        <dbReference type="PROSITE" id="PS50850"/>
    </source>
</evidence>
<dbReference type="InterPro" id="IPR036259">
    <property type="entry name" value="MFS_trans_sf"/>
</dbReference>
<feature type="transmembrane region" description="Helical" evidence="6">
    <location>
        <begin position="295"/>
        <end position="318"/>
    </location>
</feature>
<accession>A0A4D6YPS5</accession>
<evidence type="ECO:0000256" key="1">
    <source>
        <dbReference type="ARBA" id="ARBA00004429"/>
    </source>
</evidence>
<keyword evidence="5 6" id="KW-0472">Membrane</keyword>
<dbReference type="Gene3D" id="1.20.1250.20">
    <property type="entry name" value="MFS general substrate transporter like domains"/>
    <property type="match status" value="2"/>
</dbReference>
<protein>
    <submittedName>
        <fullName evidence="8">MFS transporter TsgA</fullName>
    </submittedName>
</protein>
<dbReference type="OrthoDB" id="8577032at2"/>
<dbReference type="Pfam" id="PF07690">
    <property type="entry name" value="MFS_1"/>
    <property type="match status" value="1"/>
</dbReference>
<dbReference type="InterPro" id="IPR020846">
    <property type="entry name" value="MFS_dom"/>
</dbReference>
<feature type="transmembrane region" description="Helical" evidence="6">
    <location>
        <begin position="134"/>
        <end position="155"/>
    </location>
</feature>
<feature type="transmembrane region" description="Helical" evidence="6">
    <location>
        <begin position="248"/>
        <end position="265"/>
    </location>
</feature>
<gene>
    <name evidence="8" type="primary">tsgA</name>
    <name evidence="8" type="ORF">D9V81_01865</name>
</gene>
<feature type="transmembrane region" description="Helical" evidence="6">
    <location>
        <begin position="103"/>
        <end position="122"/>
    </location>
</feature>
<feature type="transmembrane region" description="Helical" evidence="6">
    <location>
        <begin position="272"/>
        <end position="289"/>
    </location>
</feature>
<keyword evidence="2" id="KW-1003">Cell membrane</keyword>
<keyword evidence="4 6" id="KW-1133">Transmembrane helix</keyword>
<dbReference type="AlphaFoldDB" id="A0A4D6YPS5"/>
<evidence type="ECO:0000256" key="6">
    <source>
        <dbReference type="SAM" id="Phobius"/>
    </source>
</evidence>
<reference evidence="8 9" key="1">
    <citation type="submission" date="2018-10" db="EMBL/GenBank/DDBJ databases">
        <title>Comparative functional genomics of the obligate endosymbiont Buchnera aphidicola.</title>
        <authorList>
            <person name="Chong R.A."/>
        </authorList>
    </citation>
    <scope>NUCLEOTIDE SEQUENCE [LARGE SCALE GENOMIC DNA]</scope>
    <source>
        <strain evidence="8 9">Tma</strain>
    </source>
</reference>
<feature type="transmembrane region" description="Helical" evidence="6">
    <location>
        <begin position="51"/>
        <end position="70"/>
    </location>
</feature>
<organism evidence="8 9">
    <name type="scientific">Buchnera aphidicola</name>
    <name type="common">Therioaphis trifolii</name>
    <dbReference type="NCBI Taxonomy" id="1241884"/>
    <lineage>
        <taxon>Bacteria</taxon>
        <taxon>Pseudomonadati</taxon>
        <taxon>Pseudomonadota</taxon>
        <taxon>Gammaproteobacteria</taxon>
        <taxon>Enterobacterales</taxon>
        <taxon>Erwiniaceae</taxon>
        <taxon>Buchnera</taxon>
    </lineage>
</organism>
<feature type="transmembrane region" description="Helical" evidence="6">
    <location>
        <begin position="161"/>
        <end position="183"/>
    </location>
</feature>
<dbReference type="GO" id="GO:0005886">
    <property type="term" value="C:plasma membrane"/>
    <property type="evidence" value="ECO:0007669"/>
    <property type="project" value="UniProtKB-SubCell"/>
</dbReference>
<evidence type="ECO:0000256" key="4">
    <source>
        <dbReference type="ARBA" id="ARBA00022989"/>
    </source>
</evidence>
<keyword evidence="9" id="KW-1185">Reference proteome</keyword>
<feature type="transmembrane region" description="Helical" evidence="6">
    <location>
        <begin position="7"/>
        <end position="31"/>
    </location>
</feature>
<comment type="subcellular location">
    <subcellularLocation>
        <location evidence="1">Cell inner membrane</location>
        <topology evidence="1">Multi-pass membrane protein</topology>
    </subcellularLocation>
</comment>
<dbReference type="InterPro" id="IPR011701">
    <property type="entry name" value="MFS"/>
</dbReference>
<evidence type="ECO:0000256" key="5">
    <source>
        <dbReference type="ARBA" id="ARBA00023136"/>
    </source>
</evidence>
<dbReference type="PANTHER" id="PTHR43702">
    <property type="entry name" value="L-FUCOSE-PROTON SYMPORTER"/>
    <property type="match status" value="1"/>
</dbReference>
<feature type="transmembrane region" description="Helical" evidence="6">
    <location>
        <begin position="204"/>
        <end position="228"/>
    </location>
</feature>
<feature type="transmembrane region" description="Helical" evidence="6">
    <location>
        <begin position="330"/>
        <end position="354"/>
    </location>
</feature>
<feature type="domain" description="Major facilitator superfamily (MFS) profile" evidence="7">
    <location>
        <begin position="9"/>
        <end position="384"/>
    </location>
</feature>
<dbReference type="NCBIfam" id="NF002982">
    <property type="entry name" value="PRK03699.1"/>
    <property type="match status" value="1"/>
</dbReference>
<dbReference type="InterPro" id="IPR050375">
    <property type="entry name" value="MFS_TsgA-like"/>
</dbReference>
<name>A0A4D6YPS5_9GAMM</name>
<evidence type="ECO:0000313" key="9">
    <source>
        <dbReference type="Proteomes" id="UP000298603"/>
    </source>
</evidence>
<proteinExistence type="predicted"/>
<dbReference type="PANTHER" id="PTHR43702:SF3">
    <property type="entry name" value="PROTEIN TSGA"/>
    <property type="match status" value="1"/>
</dbReference>
<feature type="transmembrane region" description="Helical" evidence="6">
    <location>
        <begin position="77"/>
        <end position="97"/>
    </location>
</feature>